<reference evidence="3" key="1">
    <citation type="submission" date="2013-10" db="EMBL/GenBank/DDBJ databases">
        <title>Genome sequencing of Onchocerca volvulus.</title>
        <authorList>
            <person name="Cotton J."/>
            <person name="Tsai J."/>
            <person name="Stanley E."/>
            <person name="Tracey A."/>
            <person name="Holroyd N."/>
            <person name="Lustigman S."/>
            <person name="Berriman M."/>
        </authorList>
    </citation>
    <scope>NUCLEOTIDE SEQUENCE</scope>
</reference>
<dbReference type="OMA" id="HMCYKNE"/>
<evidence type="ECO:0000256" key="1">
    <source>
        <dbReference type="SAM" id="Phobius"/>
    </source>
</evidence>
<dbReference type="Pfam" id="PF05439">
    <property type="entry name" value="JTB"/>
    <property type="match status" value="1"/>
</dbReference>
<evidence type="ECO:0000313" key="3">
    <source>
        <dbReference type="Proteomes" id="UP000024404"/>
    </source>
</evidence>
<keyword evidence="1" id="KW-1133">Transmembrane helix</keyword>
<dbReference type="GO" id="GO:0005737">
    <property type="term" value="C:cytoplasm"/>
    <property type="evidence" value="ECO:0007669"/>
    <property type="project" value="TreeGrafter"/>
</dbReference>
<dbReference type="GO" id="GO:0016020">
    <property type="term" value="C:membrane"/>
    <property type="evidence" value="ECO:0007669"/>
    <property type="project" value="InterPro"/>
</dbReference>
<dbReference type="Gene3D" id="3.30.720.220">
    <property type="match status" value="1"/>
</dbReference>
<dbReference type="AlphaFoldDB" id="A0A8R1TQB5"/>
<dbReference type="GO" id="GO:0030496">
    <property type="term" value="C:midbody"/>
    <property type="evidence" value="ECO:0007669"/>
    <property type="project" value="TreeGrafter"/>
</dbReference>
<dbReference type="InterPro" id="IPR008657">
    <property type="entry name" value="JTB"/>
</dbReference>
<proteinExistence type="predicted"/>
<dbReference type="PANTHER" id="PTHR13041:SF3">
    <property type="entry name" value="PROTEIN JTB"/>
    <property type="match status" value="1"/>
</dbReference>
<sequence length="177" mass="20807">MIFESLISRRFLLHSTAVTLVTFIFFVFIYRLENIYDGSFVLKKFVTWNIRQNTTKNVSRVTQSIPSGITQKLPDHMCYKNEPFIVLESCIACSQFEQNAVKAAYCFETGFYDKVNCTRSKRLGLKPCYKKINRSAQFNLFTLFCAFCSVFSYSLVNWRQNVLRKQDYMRIQNQLNA</sequence>
<keyword evidence="1" id="KW-0472">Membrane</keyword>
<dbReference type="EMBL" id="CMVM020000072">
    <property type="status" value="NOT_ANNOTATED_CDS"/>
    <property type="molecule type" value="Genomic_DNA"/>
</dbReference>
<feature type="transmembrane region" description="Helical" evidence="1">
    <location>
        <begin position="136"/>
        <end position="156"/>
    </location>
</feature>
<dbReference type="GO" id="GO:0000281">
    <property type="term" value="P:mitotic cytokinesis"/>
    <property type="evidence" value="ECO:0007669"/>
    <property type="project" value="TreeGrafter"/>
</dbReference>
<dbReference type="Proteomes" id="UP000024404">
    <property type="component" value="Unassembled WGS sequence"/>
</dbReference>
<dbReference type="PANTHER" id="PTHR13041">
    <property type="entry name" value="JTB PROTEIN-RELATED"/>
    <property type="match status" value="1"/>
</dbReference>
<name>A0A8R1TQB5_ONCVO</name>
<reference evidence="2" key="2">
    <citation type="submission" date="2022-06" db="UniProtKB">
        <authorList>
            <consortium name="EnsemblMetazoa"/>
        </authorList>
    </citation>
    <scope>IDENTIFICATION</scope>
</reference>
<accession>A0A8R1TQB5</accession>
<feature type="transmembrane region" description="Helical" evidence="1">
    <location>
        <begin position="12"/>
        <end position="32"/>
    </location>
</feature>
<dbReference type="EnsemblMetazoa" id="OVOC2170.1">
    <property type="protein sequence ID" value="OVOC2170.1"/>
    <property type="gene ID" value="WBGene00238979"/>
</dbReference>
<organism evidence="2 3">
    <name type="scientific">Onchocerca volvulus</name>
    <dbReference type="NCBI Taxonomy" id="6282"/>
    <lineage>
        <taxon>Eukaryota</taxon>
        <taxon>Metazoa</taxon>
        <taxon>Ecdysozoa</taxon>
        <taxon>Nematoda</taxon>
        <taxon>Chromadorea</taxon>
        <taxon>Rhabditida</taxon>
        <taxon>Spirurina</taxon>
        <taxon>Spiruromorpha</taxon>
        <taxon>Filarioidea</taxon>
        <taxon>Onchocercidae</taxon>
        <taxon>Onchocerca</taxon>
    </lineage>
</organism>
<protein>
    <recommendedName>
        <fullName evidence="4">Jumping translocation breakpoint protein</fullName>
    </recommendedName>
</protein>
<dbReference type="GO" id="GO:0005813">
    <property type="term" value="C:centrosome"/>
    <property type="evidence" value="ECO:0007669"/>
    <property type="project" value="TreeGrafter"/>
</dbReference>
<keyword evidence="1" id="KW-0812">Transmembrane</keyword>
<evidence type="ECO:0008006" key="4">
    <source>
        <dbReference type="Google" id="ProtNLM"/>
    </source>
</evidence>
<dbReference type="GO" id="GO:0005819">
    <property type="term" value="C:spindle"/>
    <property type="evidence" value="ECO:0007669"/>
    <property type="project" value="TreeGrafter"/>
</dbReference>
<keyword evidence="3" id="KW-1185">Reference proteome</keyword>
<evidence type="ECO:0000313" key="2">
    <source>
        <dbReference type="EnsemblMetazoa" id="OVOC2170.1"/>
    </source>
</evidence>